<evidence type="ECO:0000256" key="1">
    <source>
        <dbReference type="SAM" id="MobiDB-lite"/>
    </source>
</evidence>
<evidence type="ECO:0000313" key="3">
    <source>
        <dbReference type="Proteomes" id="UP001596395"/>
    </source>
</evidence>
<dbReference type="Proteomes" id="UP001596395">
    <property type="component" value="Unassembled WGS sequence"/>
</dbReference>
<protein>
    <recommendedName>
        <fullName evidence="4">DUF4352 domain-containing protein</fullName>
    </recommendedName>
</protein>
<gene>
    <name evidence="2" type="ORF">ACFQGB_00345</name>
</gene>
<dbReference type="PROSITE" id="PS51257">
    <property type="entry name" value="PROKAR_LIPOPROTEIN"/>
    <property type="match status" value="1"/>
</dbReference>
<name>A0ABD5VB41_9EURY</name>
<reference evidence="2 3" key="1">
    <citation type="journal article" date="2019" name="Int. J. Syst. Evol. Microbiol.">
        <title>The Global Catalogue of Microorganisms (GCM) 10K type strain sequencing project: providing services to taxonomists for standard genome sequencing and annotation.</title>
        <authorList>
            <consortium name="The Broad Institute Genomics Platform"/>
            <consortium name="The Broad Institute Genome Sequencing Center for Infectious Disease"/>
            <person name="Wu L."/>
            <person name="Ma J."/>
        </authorList>
    </citation>
    <scope>NUCLEOTIDE SEQUENCE [LARGE SCALE GENOMIC DNA]</scope>
    <source>
        <strain evidence="2 3">GX26</strain>
    </source>
</reference>
<evidence type="ECO:0000313" key="2">
    <source>
        <dbReference type="EMBL" id="MFC6951297.1"/>
    </source>
</evidence>
<comment type="caution">
    <text evidence="2">The sequence shown here is derived from an EMBL/GenBank/DDBJ whole genome shotgun (WGS) entry which is preliminary data.</text>
</comment>
<sequence>MRRRALLGATASNALALGLAGCLDADTGDDADTTTGGTNEPASRSNTTDGSSTPDAPRVVGEDDEVDLGSVTVELGALDLQSSFVEYGWPVWDAHGHADHLMVVLDVRVLDASTDRATELFSDPPVRARVDDDAVTDGGYARLEDNQPEEFAVAVPTGDHDTASVVLDTANGTARYPLDDAHLATLRDPPKLDVTPHVPDTVTGGPLRYELEVHNNGGSPATLVATSTHNAIHDKWWTRGDTITPGNTETIPFEPYAPTDGDSYELELTLDWGLNSLTRTISIESDDETTTD</sequence>
<organism evidence="2 3">
    <name type="scientific">Halorubellus litoreus</name>
    <dbReference type="NCBI Taxonomy" id="755308"/>
    <lineage>
        <taxon>Archaea</taxon>
        <taxon>Methanobacteriati</taxon>
        <taxon>Methanobacteriota</taxon>
        <taxon>Stenosarchaea group</taxon>
        <taxon>Halobacteria</taxon>
        <taxon>Halobacteriales</taxon>
        <taxon>Halorubellaceae</taxon>
        <taxon>Halorubellus</taxon>
    </lineage>
</organism>
<feature type="compositionally biased region" description="Polar residues" evidence="1">
    <location>
        <begin position="40"/>
        <end position="54"/>
    </location>
</feature>
<dbReference type="EMBL" id="JBHSXN010000001">
    <property type="protein sequence ID" value="MFC6951297.1"/>
    <property type="molecule type" value="Genomic_DNA"/>
</dbReference>
<keyword evidence="3" id="KW-1185">Reference proteome</keyword>
<dbReference type="AlphaFoldDB" id="A0ABD5VB41"/>
<evidence type="ECO:0008006" key="4">
    <source>
        <dbReference type="Google" id="ProtNLM"/>
    </source>
</evidence>
<feature type="region of interest" description="Disordered" evidence="1">
    <location>
        <begin position="31"/>
        <end position="60"/>
    </location>
</feature>
<proteinExistence type="predicted"/>
<accession>A0ABD5VB41</accession>
<dbReference type="RefSeq" id="WP_336348335.1">
    <property type="nucleotide sequence ID" value="NZ_JAZAQL010000001.1"/>
</dbReference>